<dbReference type="CDD" id="cd02440">
    <property type="entry name" value="AdoMet_MTases"/>
    <property type="match status" value="1"/>
</dbReference>
<name>G4RKL1_THETK</name>
<evidence type="ECO:0000259" key="1">
    <source>
        <dbReference type="Pfam" id="PF01170"/>
    </source>
</evidence>
<reference evidence="2 3" key="1">
    <citation type="journal article" date="2011" name="PLoS ONE">
        <title>The complete genome sequence of Thermoproteus tenax: a physiologically versatile member of the Crenarchaeota.</title>
        <authorList>
            <person name="Siebers B."/>
            <person name="Zaparty M."/>
            <person name="Raddatz G."/>
            <person name="Tjaden B."/>
            <person name="Albers S.V."/>
            <person name="Bell S.D."/>
            <person name="Blombach F."/>
            <person name="Kletzin A."/>
            <person name="Kyrpides N."/>
            <person name="Lanz C."/>
            <person name="Plagens A."/>
            <person name="Rampp M."/>
            <person name="Rosinus A."/>
            <person name="von Jan M."/>
            <person name="Makarova K.S."/>
            <person name="Klenk H.P."/>
            <person name="Schuster S.C."/>
            <person name="Hensel R."/>
        </authorList>
    </citation>
    <scope>NUCLEOTIDE SEQUENCE [LARGE SCALE GENOMIC DNA]</scope>
    <source>
        <strain evidence="3">ATCC 35583 / DSM 2078 / JCM 9277 / NBRC 100435 / Kra 1</strain>
    </source>
</reference>
<evidence type="ECO:0000313" key="3">
    <source>
        <dbReference type="Proteomes" id="UP000002654"/>
    </source>
</evidence>
<dbReference type="Gene3D" id="3.40.50.150">
    <property type="entry name" value="Vaccinia Virus protein VP39"/>
    <property type="match status" value="1"/>
</dbReference>
<protein>
    <submittedName>
        <fullName evidence="2">Predicted DNA modification methylase</fullName>
    </submittedName>
</protein>
<sequence>MLCHLSLNKRYPCLSAQEIKALSESIGCDIIEDGETYVLSCRSCDELGRVALAHPLEVKRMARATLPARGTITMDSLIARALVNIARVGPLKRVLEPFVGTGAIAHEAERLGAYVVGLDIDLRSLRLATKNTSADLIQADARLPPLRRAFDAAVGDAPYGRMSIAEVEIKKLLYTVLEQLSELVRGYVVVALPIYFDVPYVPSCLMYVHGGLYRAIAIVPQSGGGPS</sequence>
<dbReference type="PANTHER" id="PTHR14911">
    <property type="entry name" value="THUMP DOMAIN-CONTAINING"/>
    <property type="match status" value="1"/>
</dbReference>
<dbReference type="PaxDb" id="768679-TTX_1476"/>
<dbReference type="RefSeq" id="WP_014127360.1">
    <property type="nucleotide sequence ID" value="NC_016070.1"/>
</dbReference>
<dbReference type="SUPFAM" id="SSF53335">
    <property type="entry name" value="S-adenosyl-L-methionine-dependent methyltransferases"/>
    <property type="match status" value="1"/>
</dbReference>
<dbReference type="PATRIC" id="fig|768679.9.peg.1497"/>
<dbReference type="GO" id="GO:0030488">
    <property type="term" value="P:tRNA methylation"/>
    <property type="evidence" value="ECO:0007669"/>
    <property type="project" value="TreeGrafter"/>
</dbReference>
<dbReference type="HOGENOM" id="CLU_106568_0_0_2"/>
<keyword evidence="2" id="KW-0489">Methyltransferase</keyword>
<evidence type="ECO:0000313" key="2">
    <source>
        <dbReference type="EMBL" id="CCC82106.1"/>
    </source>
</evidence>
<dbReference type="KEGG" id="ttn:TTX_1476"/>
<keyword evidence="3" id="KW-1185">Reference proteome</keyword>
<organism evidence="2 3">
    <name type="scientific">Thermoproteus tenax (strain ATCC 35583 / DSM 2078 / JCM 9277 / NBRC 100435 / Kra 1)</name>
    <dbReference type="NCBI Taxonomy" id="768679"/>
    <lineage>
        <taxon>Archaea</taxon>
        <taxon>Thermoproteota</taxon>
        <taxon>Thermoprotei</taxon>
        <taxon>Thermoproteales</taxon>
        <taxon>Thermoproteaceae</taxon>
        <taxon>Thermoproteus</taxon>
    </lineage>
</organism>
<proteinExistence type="predicted"/>
<dbReference type="Proteomes" id="UP000002654">
    <property type="component" value="Chromosome"/>
</dbReference>
<gene>
    <name evidence="2" type="ordered locus">TTX_1476</name>
</gene>
<dbReference type="AlphaFoldDB" id="G4RKL1"/>
<dbReference type="STRING" id="768679.TTX_1476"/>
<dbReference type="EMBL" id="FN869859">
    <property type="protein sequence ID" value="CCC82106.1"/>
    <property type="molecule type" value="Genomic_DNA"/>
</dbReference>
<dbReference type="PANTHER" id="PTHR14911:SF13">
    <property type="entry name" value="TRNA (GUANINE(6)-N2)-METHYLTRANSFERASE THUMP3"/>
    <property type="match status" value="1"/>
</dbReference>
<feature type="domain" description="Ribosomal RNA large subunit methyltransferase K/L-like methyltransferase" evidence="1">
    <location>
        <begin position="73"/>
        <end position="190"/>
    </location>
</feature>
<dbReference type="eggNOG" id="arCOG00047">
    <property type="taxonomic scope" value="Archaea"/>
</dbReference>
<dbReference type="GeneID" id="11262358"/>
<dbReference type="OrthoDB" id="7080at2157"/>
<keyword evidence="2" id="KW-0808">Transferase</keyword>
<dbReference type="InterPro" id="IPR000241">
    <property type="entry name" value="RlmKL-like_Mtase"/>
</dbReference>
<accession>G4RKL1</accession>
<dbReference type="Pfam" id="PF01170">
    <property type="entry name" value="UPF0020"/>
    <property type="match status" value="1"/>
</dbReference>
<dbReference type="GO" id="GO:0016423">
    <property type="term" value="F:tRNA (guanine) methyltransferase activity"/>
    <property type="evidence" value="ECO:0007669"/>
    <property type="project" value="TreeGrafter"/>
</dbReference>
<dbReference type="InterPro" id="IPR029063">
    <property type="entry name" value="SAM-dependent_MTases_sf"/>
</dbReference>